<dbReference type="InterPro" id="IPR006530">
    <property type="entry name" value="YD"/>
</dbReference>
<feature type="compositionally biased region" description="Low complexity" evidence="8">
    <location>
        <begin position="365"/>
        <end position="413"/>
    </location>
</feature>
<evidence type="ECO:0000256" key="7">
    <source>
        <dbReference type="ARBA" id="ARBA00047597"/>
    </source>
</evidence>
<dbReference type="Pfam" id="PF25023">
    <property type="entry name" value="TEN_YD-shell"/>
    <property type="match status" value="3"/>
</dbReference>
<evidence type="ECO:0000256" key="2">
    <source>
        <dbReference type="ARBA" id="ARBA00012031"/>
    </source>
</evidence>
<dbReference type="InterPro" id="IPR045351">
    <property type="entry name" value="DUF6531"/>
</dbReference>
<evidence type="ECO:0000256" key="5">
    <source>
        <dbReference type="ARBA" id="ARBA00022695"/>
    </source>
</evidence>
<feature type="domain" description="Teneurin-like YD-shell" evidence="10">
    <location>
        <begin position="864"/>
        <end position="1035"/>
    </location>
</feature>
<dbReference type="NCBIfam" id="TIGR03696">
    <property type="entry name" value="Rhs_assc_core"/>
    <property type="match status" value="1"/>
</dbReference>
<evidence type="ECO:0000256" key="1">
    <source>
        <dbReference type="ARBA" id="ARBA00009558"/>
    </source>
</evidence>
<name>A0ABY4V9N7_9GAMM</name>
<dbReference type="Proteomes" id="UP001055658">
    <property type="component" value="Chromosome"/>
</dbReference>
<dbReference type="Gene3D" id="2.180.10.10">
    <property type="entry name" value="RHS repeat-associated core"/>
    <property type="match status" value="4"/>
</dbReference>
<evidence type="ECO:0000256" key="6">
    <source>
        <dbReference type="ARBA" id="ARBA00022737"/>
    </source>
</evidence>
<keyword evidence="4" id="KW-0808">Transferase</keyword>
<dbReference type="EC" id="2.4.2.31" evidence="2"/>
<feature type="compositionally biased region" description="Polar residues" evidence="8">
    <location>
        <begin position="415"/>
        <end position="444"/>
    </location>
</feature>
<feature type="domain" description="Teneurin-like YD-shell" evidence="10">
    <location>
        <begin position="729"/>
        <end position="840"/>
    </location>
</feature>
<dbReference type="Gene3D" id="3.90.176.10">
    <property type="entry name" value="Toxin ADP-ribosyltransferase, Chain A, domain 1"/>
    <property type="match status" value="1"/>
</dbReference>
<dbReference type="EMBL" id="CP092418">
    <property type="protein sequence ID" value="USD20645.1"/>
    <property type="molecule type" value="Genomic_DNA"/>
</dbReference>
<accession>A0ABY4V9N7</accession>
<evidence type="ECO:0000259" key="10">
    <source>
        <dbReference type="Pfam" id="PF25023"/>
    </source>
</evidence>
<feature type="domain" description="DUF6531" evidence="9">
    <location>
        <begin position="450"/>
        <end position="522"/>
    </location>
</feature>
<feature type="region of interest" description="Disordered" evidence="8">
    <location>
        <begin position="1143"/>
        <end position="1165"/>
    </location>
</feature>
<evidence type="ECO:0000256" key="4">
    <source>
        <dbReference type="ARBA" id="ARBA00022679"/>
    </source>
</evidence>
<dbReference type="RefSeq" id="WP_252083053.1">
    <property type="nucleotide sequence ID" value="NZ_CP092418.1"/>
</dbReference>
<evidence type="ECO:0000313" key="12">
    <source>
        <dbReference type="Proteomes" id="UP001055658"/>
    </source>
</evidence>
<dbReference type="PANTHER" id="PTHR32305">
    <property type="match status" value="1"/>
</dbReference>
<dbReference type="PROSITE" id="PS51996">
    <property type="entry name" value="TR_MART"/>
    <property type="match status" value="1"/>
</dbReference>
<dbReference type="InterPro" id="IPR022385">
    <property type="entry name" value="Rhs_assc_core"/>
</dbReference>
<proteinExistence type="inferred from homology"/>
<comment type="similarity">
    <text evidence="1">Belongs to the Arg-specific ADP-ribosyltransferase family.</text>
</comment>
<keyword evidence="5" id="KW-0548">Nucleotidyltransferase</keyword>
<reference evidence="11" key="1">
    <citation type="submission" date="2022-02" db="EMBL/GenBank/DDBJ databases">
        <title>Coral-associated bacteria.</title>
        <authorList>
            <person name="Tang K."/>
            <person name="Wang X."/>
        </authorList>
    </citation>
    <scope>NUCLEOTIDE SEQUENCE</scope>
    <source>
        <strain evidence="11">SCSIO 43006</strain>
    </source>
</reference>
<dbReference type="PANTHER" id="PTHR32305:SF15">
    <property type="entry name" value="PROTEIN RHSA-RELATED"/>
    <property type="match status" value="1"/>
</dbReference>
<dbReference type="Pfam" id="PF20148">
    <property type="entry name" value="DUF6531"/>
    <property type="match status" value="1"/>
</dbReference>
<evidence type="ECO:0000259" key="9">
    <source>
        <dbReference type="Pfam" id="PF20148"/>
    </source>
</evidence>
<feature type="region of interest" description="Disordered" evidence="8">
    <location>
        <begin position="338"/>
        <end position="445"/>
    </location>
</feature>
<feature type="domain" description="Teneurin-like YD-shell" evidence="10">
    <location>
        <begin position="1187"/>
        <end position="1469"/>
    </location>
</feature>
<dbReference type="InterPro" id="IPR056823">
    <property type="entry name" value="TEN-like_YD-shell"/>
</dbReference>
<dbReference type="PRINTS" id="PR00394">
    <property type="entry name" value="RHSPROTEIN"/>
</dbReference>
<keyword evidence="6" id="KW-0677">Repeat</keyword>
<sequence>MQLSVENRQGIRYMVRVGWAYQMGIPLQVDATQLLSMFDNAAIQEIYEYFFGLNGISCNTLSVSIQSSQSGTIFLGPLSEAPGHLTSREKEIYLALVQNRLIIEEAPFAATELVDKQAQLLSKIRIGFQQIIAQERAEAALIQQRHEQRSGLEKVGAYINRGATGLGNAAWGLAVWAKDVLEVAALIHPVRQSFEQNKAVVNYLLHDKSLVESQREYLSVVQREAVDVLGFDPSKITKQQFDLALEVAELIYDDPALRDIIIRFAKDYASAQHSLEITEMAGGGAFEIILTIVLAAATGGIGAVAAMAKNTRLLTAFRGIGDLMMDFAKLKKQRNLLSKKRGGNAKGNGASFSDLSSSEAAVPTPSGGPSSSSSSSSSASSSSASSNSSTSNSSNGNQSNQGSGSGSNTDGGSQANGSSTSNEPDSANSETGTNQNGSTSQCNANACEGGEPINLKTGEERLTLVDTVLDGPLPLTVARTYRSSNPKDFGLGHGWTHTLGEKLLWRPGKAVQFHDAEGRVINLPAPGDSGRSHNVVEQLSLTRVNDEHWIVTPYGAPNGVQRHFKAIGDKGTLKLAEIRDGYGNFYLFHYIDERLICIESSLGEALHISPPEGQAKSLHIGELKKETRDGRIKVLAKYEYNNEGDLIKATDADGHSEQYQYHQHVIKQRTLKTGYRFHFEWDAEGPSARCVRQWGDPIDGQDTYNYQFAWDDDGKGVSVTDTRGGKERYRFNERALPIYHRDPEGAETLYTYNDLGQITKVQLPSDDGSLREEIYQYDNQGRLVQKTDAAGNKRCIEYNSEGLPAKVTDPAGNKWQREYNKKGQIVATKDPLGNSTQYGYNPVGLIGSVTDPLGNTTRYLWNPEGKLAAVKDPMGRAQHYRYDNARRLEEVQHAPGQVTRYEYDAQDRIHAVITPDGARTQYSYNPQGLLAEVTDSEGRSTSYAYDGLSQVKTRTNPDGSRLQYHYDGERNLVGLTNENGERYQLKYDLNERLIEEIGFDGRVTRYAYNRAGHLISSRAVTDSDSGKGIDTIFERDPFGRLLEEVTPDGITNFRYNRSGQLIEAENTHRKLRWEYDANGRVVADWQGKDKLSHQYDAVGNRIATTLPDGEVLNFAFNPAGQFQSLHRCPVGGDTDQLITSISHDEQGRESQRQHGNGLESQRDYDPQGRLQKLRLGKANGPVSDPTQSNSILERSYQYNKADQIAQIEDSLRGTRSYHYDALDRLTQVDGPNPEYFVHDPAHNILAAANSKEEAKQQASATQVKGNRLAFRGDTHYRYDIHGNRIAELRGKGQKLQTRYHYNSRQQLVRVEKLKVEEGAEQLQQKIHYQYDPLGRRIGKVSESVQTGFLWDGDVLLQENKVDTQTKQDLNTRTYYFEPGTFKPVGLKEDNQVYHYHLDHLGTPDTLTNQDGEVVWCVAYKSYGNIAVAHENQIEQPIRFQGQYFDEETGLHYNRFRYYDPQVGEFTQQDPVGLLGGSNNYRYVPNPVRWIDPFGLTAKSDDCSKGDVNKIPDDFDFLEDLNVNNVVEQHAGLSFVENSNQLQSSLEGLPENLYQHEFLALRTYTGPYYRQMNGVLRGKYPEISETWDPVNSAASRALEKLSADPLRNFAGTTYRGAPMTEEKVHERFPGVGEIYSDKGFSSSTSDPDEAFSGNVQMTIKSKTGVKIQDISAVPSEDEVLFRPGTEFKITKKEKDEDGIWRIDLEEE</sequence>
<evidence type="ECO:0000256" key="8">
    <source>
        <dbReference type="SAM" id="MobiDB-lite"/>
    </source>
</evidence>
<organism evidence="11 12">
    <name type="scientific">Microbulbifer variabilis</name>
    <dbReference type="NCBI Taxonomy" id="266805"/>
    <lineage>
        <taxon>Bacteria</taxon>
        <taxon>Pseudomonadati</taxon>
        <taxon>Pseudomonadota</taxon>
        <taxon>Gammaproteobacteria</taxon>
        <taxon>Cellvibrionales</taxon>
        <taxon>Microbulbiferaceae</taxon>
        <taxon>Microbulbifer</taxon>
    </lineage>
</organism>
<protein>
    <recommendedName>
        <fullName evidence="2">NAD(+)--protein-arginine ADP-ribosyltransferase</fullName>
        <ecNumber evidence="2">2.4.2.31</ecNumber>
    </recommendedName>
</protein>
<evidence type="ECO:0000256" key="3">
    <source>
        <dbReference type="ARBA" id="ARBA00022676"/>
    </source>
</evidence>
<dbReference type="InterPro" id="IPR000768">
    <property type="entry name" value="ART"/>
</dbReference>
<gene>
    <name evidence="11" type="ORF">MJO52_16430</name>
</gene>
<keyword evidence="3" id="KW-0328">Glycosyltransferase</keyword>
<comment type="catalytic activity">
    <reaction evidence="7">
        <text>L-arginyl-[protein] + NAD(+) = N(omega)-(ADP-D-ribosyl)-L-arginyl-[protein] + nicotinamide + H(+)</text>
        <dbReference type="Rhea" id="RHEA:19149"/>
        <dbReference type="Rhea" id="RHEA-COMP:10532"/>
        <dbReference type="Rhea" id="RHEA-COMP:15087"/>
        <dbReference type="ChEBI" id="CHEBI:15378"/>
        <dbReference type="ChEBI" id="CHEBI:17154"/>
        <dbReference type="ChEBI" id="CHEBI:29965"/>
        <dbReference type="ChEBI" id="CHEBI:57540"/>
        <dbReference type="ChEBI" id="CHEBI:142554"/>
        <dbReference type="EC" id="2.4.2.31"/>
    </reaction>
</comment>
<evidence type="ECO:0000313" key="11">
    <source>
        <dbReference type="EMBL" id="USD20645.1"/>
    </source>
</evidence>
<dbReference type="SUPFAM" id="SSF56399">
    <property type="entry name" value="ADP-ribosylation"/>
    <property type="match status" value="1"/>
</dbReference>
<dbReference type="Pfam" id="PF01129">
    <property type="entry name" value="ART"/>
    <property type="match status" value="1"/>
</dbReference>
<keyword evidence="12" id="KW-1185">Reference proteome</keyword>
<dbReference type="InterPro" id="IPR050708">
    <property type="entry name" value="T6SS_VgrG/RHS"/>
</dbReference>
<dbReference type="SUPFAM" id="SSF69304">
    <property type="entry name" value="Tricorn protease N-terminal domain"/>
    <property type="match status" value="1"/>
</dbReference>
<dbReference type="NCBIfam" id="TIGR01643">
    <property type="entry name" value="YD_repeat_2x"/>
    <property type="match status" value="10"/>
</dbReference>
<feature type="compositionally biased region" description="Basic and acidic residues" evidence="8">
    <location>
        <begin position="1143"/>
        <end position="1152"/>
    </location>
</feature>